<feature type="transmembrane region" description="Helical" evidence="1">
    <location>
        <begin position="244"/>
        <end position="266"/>
    </location>
</feature>
<feature type="transmembrane region" description="Helical" evidence="1">
    <location>
        <begin position="155"/>
        <end position="177"/>
    </location>
</feature>
<name>X6NYA6_RETFI</name>
<dbReference type="AlphaFoldDB" id="X6NYA6"/>
<feature type="transmembrane region" description="Helical" evidence="1">
    <location>
        <begin position="189"/>
        <end position="219"/>
    </location>
</feature>
<accession>X6NYA6</accession>
<keyword evidence="1" id="KW-0812">Transmembrane</keyword>
<evidence type="ECO:0000256" key="1">
    <source>
        <dbReference type="SAM" id="Phobius"/>
    </source>
</evidence>
<organism evidence="2 3">
    <name type="scientific">Reticulomyxa filosa</name>
    <dbReference type="NCBI Taxonomy" id="46433"/>
    <lineage>
        <taxon>Eukaryota</taxon>
        <taxon>Sar</taxon>
        <taxon>Rhizaria</taxon>
        <taxon>Retaria</taxon>
        <taxon>Foraminifera</taxon>
        <taxon>Monothalamids</taxon>
        <taxon>Reticulomyxidae</taxon>
        <taxon>Reticulomyxa</taxon>
    </lineage>
</organism>
<protein>
    <submittedName>
        <fullName evidence="2">Uncharacterized protein</fullName>
    </submittedName>
</protein>
<dbReference type="Proteomes" id="UP000023152">
    <property type="component" value="Unassembled WGS sequence"/>
</dbReference>
<comment type="caution">
    <text evidence="2">The sequence shown here is derived from an EMBL/GenBank/DDBJ whole genome shotgun (WGS) entry which is preliminary data.</text>
</comment>
<keyword evidence="1" id="KW-0472">Membrane</keyword>
<proteinExistence type="predicted"/>
<feature type="transmembrane region" description="Helical" evidence="1">
    <location>
        <begin position="131"/>
        <end position="149"/>
    </location>
</feature>
<evidence type="ECO:0000313" key="3">
    <source>
        <dbReference type="Proteomes" id="UP000023152"/>
    </source>
</evidence>
<keyword evidence="3" id="KW-1185">Reference proteome</keyword>
<keyword evidence="1" id="KW-1133">Transmembrane helix</keyword>
<evidence type="ECO:0000313" key="2">
    <source>
        <dbReference type="EMBL" id="ETO30951.1"/>
    </source>
</evidence>
<feature type="transmembrane region" description="Helical" evidence="1">
    <location>
        <begin position="13"/>
        <end position="32"/>
    </location>
</feature>
<dbReference type="EMBL" id="ASPP01005214">
    <property type="protein sequence ID" value="ETO30951.1"/>
    <property type="molecule type" value="Genomic_DNA"/>
</dbReference>
<reference evidence="2 3" key="1">
    <citation type="journal article" date="2013" name="Curr. Biol.">
        <title>The Genome of the Foraminiferan Reticulomyxa filosa.</title>
        <authorList>
            <person name="Glockner G."/>
            <person name="Hulsmann N."/>
            <person name="Schleicher M."/>
            <person name="Noegel A.A."/>
            <person name="Eichinger L."/>
            <person name="Gallinger C."/>
            <person name="Pawlowski J."/>
            <person name="Sierra R."/>
            <person name="Euteneuer U."/>
            <person name="Pillet L."/>
            <person name="Moustafa A."/>
            <person name="Platzer M."/>
            <person name="Groth M."/>
            <person name="Szafranski K."/>
            <person name="Schliwa M."/>
        </authorList>
    </citation>
    <scope>NUCLEOTIDE SEQUENCE [LARGE SCALE GENOMIC DNA]</scope>
</reference>
<sequence length="284" mass="33812">MSINIYSSSIKDLLFVACVFVLALCFSEYVGYKMRLQRIRFWRVLQYNTMNVIVPLVLTWNSFQYMKGLIAEKFHNGDFCEYLHVKEHKEFESLKYNLLIIAGYYWFDIYNEIRFNYKTTSKSKKTWRLTVLFRLFLLINIVIACVFQVHSLIALLTICISDIPNAILSLIMIYTDITNMSQYIHRGALIYLLLVIGVFTKIIGNIFLLVNACVCRIISDYPSNRPEMFLFYWQRPFCSLRCFFVIYFFQFFSCGVLYVINVWWLYNLFVASKKIPITFHAKRE</sequence>
<gene>
    <name evidence="2" type="ORF">RFI_06170</name>
</gene>